<proteinExistence type="predicted"/>
<dbReference type="EnsemblPlants" id="HORVU.MOREX.r3.1HG0081440.1">
    <property type="protein sequence ID" value="HORVU.MOREX.r3.1HG0081440.1"/>
    <property type="gene ID" value="HORVU.MOREX.r3.1HG0081440"/>
</dbReference>
<dbReference type="Gramene" id="HORVU.MOREX.r3.1HG0081440.1">
    <property type="protein sequence ID" value="HORVU.MOREX.r3.1HG0081440.1"/>
    <property type="gene ID" value="HORVU.MOREX.r3.1HG0081440"/>
</dbReference>
<evidence type="ECO:0000256" key="1">
    <source>
        <dbReference type="ARBA" id="ARBA00022723"/>
    </source>
</evidence>
<feature type="region of interest" description="Disordered" evidence="5">
    <location>
        <begin position="1"/>
        <end position="32"/>
    </location>
</feature>
<dbReference type="Pfam" id="PF06839">
    <property type="entry name" value="Zn_ribbon_GRF"/>
    <property type="match status" value="1"/>
</dbReference>
<keyword evidence="1" id="KW-0479">Metal-binding</keyword>
<dbReference type="GO" id="GO:0008270">
    <property type="term" value="F:zinc ion binding"/>
    <property type="evidence" value="ECO:0007669"/>
    <property type="project" value="UniProtKB-KW"/>
</dbReference>
<protein>
    <recommendedName>
        <fullName evidence="7">GRF-type domain-containing protein</fullName>
    </recommendedName>
</protein>
<keyword evidence="9" id="KW-1185">Reference proteome</keyword>
<dbReference type="InterPro" id="IPR010666">
    <property type="entry name" value="Znf_GRF"/>
</dbReference>
<accession>A0A8I6WTJ3</accession>
<dbReference type="Proteomes" id="UP000011116">
    <property type="component" value="Chromosome 1H"/>
</dbReference>
<evidence type="ECO:0000256" key="2">
    <source>
        <dbReference type="ARBA" id="ARBA00022771"/>
    </source>
</evidence>
<keyword evidence="6" id="KW-1133">Transmembrane helix</keyword>
<dbReference type="SMR" id="A0A8I6WTJ3"/>
<keyword evidence="3" id="KW-0862">Zinc</keyword>
<organism evidence="8 9">
    <name type="scientific">Hordeum vulgare subsp. vulgare</name>
    <name type="common">Domesticated barley</name>
    <dbReference type="NCBI Taxonomy" id="112509"/>
    <lineage>
        <taxon>Eukaryota</taxon>
        <taxon>Viridiplantae</taxon>
        <taxon>Streptophyta</taxon>
        <taxon>Embryophyta</taxon>
        <taxon>Tracheophyta</taxon>
        <taxon>Spermatophyta</taxon>
        <taxon>Magnoliopsida</taxon>
        <taxon>Liliopsida</taxon>
        <taxon>Poales</taxon>
        <taxon>Poaceae</taxon>
        <taxon>BOP clade</taxon>
        <taxon>Pooideae</taxon>
        <taxon>Triticodae</taxon>
        <taxon>Triticeae</taxon>
        <taxon>Hordeinae</taxon>
        <taxon>Hordeum</taxon>
    </lineage>
</organism>
<name>A0A8I6WTJ3_HORVV</name>
<sequence length="178" mass="20199">MSWSNCESSAPGFRGASGRRRGTEARSPVPYRQNPMAYEPEVLCHCNPRRKAPRWISWSRANPGRRYYSCVNAMNGDGCGFVQWYDSPLPKFFSDLIGDLRDEVWRLRGQDNVPPVSVEQVEECRDQFVSVEPTVKDLQDQLKEKSAEIAALKGNFEKVVFIVLVFVFGVVAGKLFAF</sequence>
<evidence type="ECO:0000256" key="6">
    <source>
        <dbReference type="SAM" id="Phobius"/>
    </source>
</evidence>
<feature type="domain" description="GRF-type" evidence="7">
    <location>
        <begin position="44"/>
        <end position="88"/>
    </location>
</feature>
<evidence type="ECO:0000313" key="9">
    <source>
        <dbReference type="Proteomes" id="UP000011116"/>
    </source>
</evidence>
<dbReference type="PROSITE" id="PS51999">
    <property type="entry name" value="ZF_GRF"/>
    <property type="match status" value="1"/>
</dbReference>
<reference evidence="8" key="2">
    <citation type="submission" date="2020-10" db="EMBL/GenBank/DDBJ databases">
        <authorList>
            <person name="Scholz U."/>
            <person name="Mascher M."/>
            <person name="Fiebig A."/>
        </authorList>
    </citation>
    <scope>NUCLEOTIDE SEQUENCE [LARGE SCALE GENOMIC DNA]</scope>
    <source>
        <strain evidence="8">cv. Morex</strain>
    </source>
</reference>
<feature type="transmembrane region" description="Helical" evidence="6">
    <location>
        <begin position="159"/>
        <end position="177"/>
    </location>
</feature>
<evidence type="ECO:0000313" key="8">
    <source>
        <dbReference type="EnsemblPlants" id="HORVU.MOREX.r3.1HG0081440.1"/>
    </source>
</evidence>
<dbReference type="AlphaFoldDB" id="A0A8I6WTJ3"/>
<reference evidence="9" key="1">
    <citation type="journal article" date="2012" name="Nature">
        <title>A physical, genetic and functional sequence assembly of the barley genome.</title>
        <authorList>
            <consortium name="The International Barley Genome Sequencing Consortium"/>
            <person name="Mayer K.F."/>
            <person name="Waugh R."/>
            <person name="Brown J.W."/>
            <person name="Schulman A."/>
            <person name="Langridge P."/>
            <person name="Platzer M."/>
            <person name="Fincher G.B."/>
            <person name="Muehlbauer G.J."/>
            <person name="Sato K."/>
            <person name="Close T.J."/>
            <person name="Wise R.P."/>
            <person name="Stein N."/>
        </authorList>
    </citation>
    <scope>NUCLEOTIDE SEQUENCE [LARGE SCALE GENOMIC DNA]</scope>
    <source>
        <strain evidence="9">cv. Morex</strain>
    </source>
</reference>
<evidence type="ECO:0000256" key="4">
    <source>
        <dbReference type="PROSITE-ProRule" id="PRU01343"/>
    </source>
</evidence>
<keyword evidence="6" id="KW-0472">Membrane</keyword>
<evidence type="ECO:0000256" key="5">
    <source>
        <dbReference type="SAM" id="MobiDB-lite"/>
    </source>
</evidence>
<evidence type="ECO:0000259" key="7">
    <source>
        <dbReference type="PROSITE" id="PS51999"/>
    </source>
</evidence>
<dbReference type="PANTHER" id="PTHR33248">
    <property type="entry name" value="ZINC ION-BINDING PROTEIN"/>
    <property type="match status" value="1"/>
</dbReference>
<evidence type="ECO:0000256" key="3">
    <source>
        <dbReference type="ARBA" id="ARBA00022833"/>
    </source>
</evidence>
<keyword evidence="6" id="KW-0812">Transmembrane</keyword>
<reference evidence="8" key="3">
    <citation type="submission" date="2022-01" db="UniProtKB">
        <authorList>
            <consortium name="EnsemblPlants"/>
        </authorList>
    </citation>
    <scope>IDENTIFICATION</scope>
    <source>
        <strain evidence="8">subsp. vulgare</strain>
    </source>
</reference>
<keyword evidence="2 4" id="KW-0863">Zinc-finger</keyword>